<evidence type="ECO:0000256" key="4">
    <source>
        <dbReference type="ARBA" id="ARBA00023204"/>
    </source>
</evidence>
<dbReference type="NCBIfam" id="TIGR00567">
    <property type="entry name" value="3mg"/>
    <property type="match status" value="1"/>
</dbReference>
<evidence type="ECO:0000256" key="1">
    <source>
        <dbReference type="ARBA" id="ARBA00009232"/>
    </source>
</evidence>
<name>A0A895Y4F7_9ACTN</name>
<dbReference type="Pfam" id="PF02245">
    <property type="entry name" value="Pur_DNA_glyco"/>
    <property type="match status" value="1"/>
</dbReference>
<dbReference type="InterPro" id="IPR011034">
    <property type="entry name" value="Formyl_transferase-like_C_sf"/>
</dbReference>
<evidence type="ECO:0000313" key="6">
    <source>
        <dbReference type="EMBL" id="QSB12577.1"/>
    </source>
</evidence>
<dbReference type="EMBL" id="CP070499">
    <property type="protein sequence ID" value="QSB12577.1"/>
    <property type="molecule type" value="Genomic_DNA"/>
</dbReference>
<dbReference type="SUPFAM" id="SSF50486">
    <property type="entry name" value="FMT C-terminal domain-like"/>
    <property type="match status" value="1"/>
</dbReference>
<dbReference type="NCBIfam" id="NF002003">
    <property type="entry name" value="PRK00802.1-3"/>
    <property type="match status" value="1"/>
</dbReference>
<comment type="similarity">
    <text evidence="1 5">Belongs to the DNA glycosylase MPG family.</text>
</comment>
<protein>
    <recommendedName>
        <fullName evidence="5">Putative 3-methyladenine DNA glycosylase</fullName>
        <ecNumber evidence="5">3.2.2.-</ecNumber>
    </recommendedName>
</protein>
<evidence type="ECO:0000256" key="5">
    <source>
        <dbReference type="HAMAP-Rule" id="MF_00527"/>
    </source>
</evidence>
<dbReference type="CDD" id="cd00540">
    <property type="entry name" value="AAG"/>
    <property type="match status" value="1"/>
</dbReference>
<dbReference type="KEGG" id="nhy:JQS43_12660"/>
<dbReference type="AlphaFoldDB" id="A0A895Y4F7"/>
<dbReference type="Gene3D" id="3.10.300.10">
    <property type="entry name" value="Methylpurine-DNA glycosylase (MPG)"/>
    <property type="match status" value="1"/>
</dbReference>
<evidence type="ECO:0000313" key="7">
    <source>
        <dbReference type="Proteomes" id="UP000662857"/>
    </source>
</evidence>
<reference evidence="6" key="1">
    <citation type="submission" date="2021-02" db="EMBL/GenBank/DDBJ databases">
        <title>Natrosporangium hydrolyticum gen. nov., sp. nov, a haloalkaliphilic actinobacterium from a soda solonchak soil.</title>
        <authorList>
            <person name="Sorokin D.Y."/>
            <person name="Khijniak T.V."/>
            <person name="Zakharycheva A.P."/>
            <person name="Boueva O.V."/>
            <person name="Ariskina E.V."/>
            <person name="Hahnke R.L."/>
            <person name="Bunk B."/>
            <person name="Sproer C."/>
            <person name="Schumann P."/>
            <person name="Evtushenko L.I."/>
            <person name="Kublanov I.V."/>
        </authorList>
    </citation>
    <scope>NUCLEOTIDE SEQUENCE</scope>
    <source>
        <strain evidence="6">DSM 106523</strain>
    </source>
</reference>
<keyword evidence="6" id="KW-0326">Glycosidase</keyword>
<proteinExistence type="inferred from homology"/>
<accession>A0A895Y4F7</accession>
<organism evidence="6 7">
    <name type="scientific">Natronosporangium hydrolyticum</name>
    <dbReference type="NCBI Taxonomy" id="2811111"/>
    <lineage>
        <taxon>Bacteria</taxon>
        <taxon>Bacillati</taxon>
        <taxon>Actinomycetota</taxon>
        <taxon>Actinomycetes</taxon>
        <taxon>Micromonosporales</taxon>
        <taxon>Micromonosporaceae</taxon>
        <taxon>Natronosporangium</taxon>
    </lineage>
</organism>
<dbReference type="InterPro" id="IPR036995">
    <property type="entry name" value="MPG_sf"/>
</dbReference>
<dbReference type="Proteomes" id="UP000662857">
    <property type="component" value="Chromosome"/>
</dbReference>
<keyword evidence="7" id="KW-1185">Reference proteome</keyword>
<dbReference type="HAMAP" id="MF_00527">
    <property type="entry name" value="3MGH"/>
    <property type="match status" value="1"/>
</dbReference>
<evidence type="ECO:0000256" key="2">
    <source>
        <dbReference type="ARBA" id="ARBA00022763"/>
    </source>
</evidence>
<dbReference type="InterPro" id="IPR003180">
    <property type="entry name" value="MPG"/>
</dbReference>
<dbReference type="GO" id="GO:0003677">
    <property type="term" value="F:DNA binding"/>
    <property type="evidence" value="ECO:0007669"/>
    <property type="project" value="InterPro"/>
</dbReference>
<sequence>MAGVDGAAGDAELTGGPPDRLAELLAGPVAQAAPGLLGADLTAHGVRLRITEVEAYGGVGEDPASHAHGGPTRRNEVMFGAAGGLYVYFTYGMHWCANVVVGPVGEAAAVLLRAGEVREGHLLARARRPTARTDRELARGPARLTVALAIDGAHNGTPLWGPGPVRLRLPEHPTEAVTVCRGPRVGVANGHERAWRFWLADEPTVSGYRRHAPRRR</sequence>
<dbReference type="PANTHER" id="PTHR10429">
    <property type="entry name" value="DNA-3-METHYLADENINE GLYCOSYLASE"/>
    <property type="match status" value="1"/>
</dbReference>
<keyword evidence="4 5" id="KW-0234">DNA repair</keyword>
<dbReference type="PANTHER" id="PTHR10429:SF0">
    <property type="entry name" value="DNA-3-METHYLADENINE GLYCOSYLASE"/>
    <property type="match status" value="1"/>
</dbReference>
<dbReference type="GO" id="GO:0003905">
    <property type="term" value="F:alkylbase DNA N-glycosylase activity"/>
    <property type="evidence" value="ECO:0007669"/>
    <property type="project" value="InterPro"/>
</dbReference>
<keyword evidence="2 5" id="KW-0227">DNA damage</keyword>
<dbReference type="EC" id="3.2.2.-" evidence="5"/>
<keyword evidence="3 5" id="KW-0378">Hydrolase</keyword>
<evidence type="ECO:0000256" key="3">
    <source>
        <dbReference type="ARBA" id="ARBA00022801"/>
    </source>
</evidence>
<gene>
    <name evidence="6" type="ORF">JQS43_12660</name>
</gene>
<dbReference type="GO" id="GO:0006284">
    <property type="term" value="P:base-excision repair"/>
    <property type="evidence" value="ECO:0007669"/>
    <property type="project" value="InterPro"/>
</dbReference>